<gene>
    <name evidence="3" type="ORF">F9K24_01325</name>
</gene>
<evidence type="ECO:0008006" key="5">
    <source>
        <dbReference type="Google" id="ProtNLM"/>
    </source>
</evidence>
<accession>A0A833H5N3</accession>
<keyword evidence="1" id="KW-0175">Coiled coil</keyword>
<dbReference type="Gene3D" id="1.20.58.130">
    <property type="match status" value="1"/>
</dbReference>
<dbReference type="AlphaFoldDB" id="A0A833H5N3"/>
<evidence type="ECO:0000313" key="3">
    <source>
        <dbReference type="EMBL" id="KAB2935550.1"/>
    </source>
</evidence>
<organism evidence="3 4">
    <name type="scientific">Leptonema illini</name>
    <dbReference type="NCBI Taxonomy" id="183"/>
    <lineage>
        <taxon>Bacteria</taxon>
        <taxon>Pseudomonadati</taxon>
        <taxon>Spirochaetota</taxon>
        <taxon>Spirochaetia</taxon>
        <taxon>Leptospirales</taxon>
        <taxon>Leptospiraceae</taxon>
        <taxon>Leptonema</taxon>
    </lineage>
</organism>
<protein>
    <recommendedName>
        <fullName evidence="5">DUF1640 domain-containing protein</fullName>
    </recommendedName>
</protein>
<dbReference type="EMBL" id="WBUI01000001">
    <property type="protein sequence ID" value="KAB2935550.1"/>
    <property type="molecule type" value="Genomic_DNA"/>
</dbReference>
<evidence type="ECO:0000256" key="1">
    <source>
        <dbReference type="SAM" id="Coils"/>
    </source>
</evidence>
<proteinExistence type="predicted"/>
<reference evidence="3 4" key="1">
    <citation type="submission" date="2019-10" db="EMBL/GenBank/DDBJ databases">
        <title>Extracellular Electron Transfer in a Candidatus Methanoperedens spp. Enrichment Culture.</title>
        <authorList>
            <person name="Berger S."/>
            <person name="Rangel Shaw D."/>
            <person name="Berben T."/>
            <person name="In 'T Zandt M."/>
            <person name="Frank J."/>
            <person name="Reimann J."/>
            <person name="Jetten M.S.M."/>
            <person name="Welte C.U."/>
        </authorList>
    </citation>
    <scope>NUCLEOTIDE SEQUENCE [LARGE SCALE GENOMIC DNA]</scope>
    <source>
        <strain evidence="3">SB12</strain>
    </source>
</reference>
<dbReference type="Proteomes" id="UP000460298">
    <property type="component" value="Unassembled WGS sequence"/>
</dbReference>
<keyword evidence="2" id="KW-0812">Transmembrane</keyword>
<feature type="coiled-coil region" evidence="1">
    <location>
        <begin position="44"/>
        <end position="89"/>
    </location>
</feature>
<feature type="transmembrane region" description="Helical" evidence="2">
    <location>
        <begin position="107"/>
        <end position="126"/>
    </location>
</feature>
<dbReference type="NCBIfam" id="NF047472">
    <property type="entry name" value="LA_3696_Nterm"/>
    <property type="match status" value="1"/>
</dbReference>
<evidence type="ECO:0000313" key="4">
    <source>
        <dbReference type="Proteomes" id="UP000460298"/>
    </source>
</evidence>
<keyword evidence="2" id="KW-0472">Membrane</keyword>
<comment type="caution">
    <text evidence="3">The sequence shown here is derived from an EMBL/GenBank/DDBJ whole genome shotgun (WGS) entry which is preliminary data.</text>
</comment>
<sequence length="130" mass="14709">MVEHQAGFGWACPCWEAPKFVDFLASTFSIQRDEVVQMSALSFEKTLQNEVSGLRAEMAGLHEEMAELRAETRTSIAEVRAEMAELRAEMKADFAAVHREIVVQTRWFLVGLLGAATLYPLLTQLMERLF</sequence>
<evidence type="ECO:0000256" key="2">
    <source>
        <dbReference type="SAM" id="Phobius"/>
    </source>
</evidence>
<name>A0A833H5N3_9LEPT</name>
<keyword evidence="2" id="KW-1133">Transmembrane helix</keyword>